<proteinExistence type="predicted"/>
<organism evidence="3 4">
    <name type="scientific">Acanthosepion pharaonis</name>
    <name type="common">Pharaoh cuttlefish</name>
    <name type="synonym">Sepia pharaonis</name>
    <dbReference type="NCBI Taxonomy" id="158019"/>
    <lineage>
        <taxon>Eukaryota</taxon>
        <taxon>Metazoa</taxon>
        <taxon>Spiralia</taxon>
        <taxon>Lophotrochozoa</taxon>
        <taxon>Mollusca</taxon>
        <taxon>Cephalopoda</taxon>
        <taxon>Coleoidea</taxon>
        <taxon>Decapodiformes</taxon>
        <taxon>Sepiida</taxon>
        <taxon>Sepiina</taxon>
        <taxon>Sepiidae</taxon>
        <taxon>Acanthosepion</taxon>
    </lineage>
</organism>
<feature type="compositionally biased region" description="Low complexity" evidence="1">
    <location>
        <begin position="442"/>
        <end position="451"/>
    </location>
</feature>
<evidence type="ECO:0000313" key="4">
    <source>
        <dbReference type="Proteomes" id="UP000597762"/>
    </source>
</evidence>
<dbReference type="PANTHER" id="PTHR21444">
    <property type="entry name" value="COILED-COIL DOMAIN-CONTAINING PROTEIN 180"/>
    <property type="match status" value="1"/>
</dbReference>
<dbReference type="PANTHER" id="PTHR21444:SF14">
    <property type="entry name" value="COILED-COIL DOMAIN-CONTAINING PROTEIN 180"/>
    <property type="match status" value="1"/>
</dbReference>
<evidence type="ECO:0000256" key="1">
    <source>
        <dbReference type="SAM" id="MobiDB-lite"/>
    </source>
</evidence>
<feature type="compositionally biased region" description="Acidic residues" evidence="1">
    <location>
        <begin position="428"/>
        <end position="441"/>
    </location>
</feature>
<dbReference type="Proteomes" id="UP000597762">
    <property type="component" value="Unassembled WGS sequence"/>
</dbReference>
<accession>A0A812AND3</accession>
<protein>
    <recommendedName>
        <fullName evidence="2">DUF4456 domain-containing protein</fullName>
    </recommendedName>
</protein>
<evidence type="ECO:0000313" key="3">
    <source>
        <dbReference type="EMBL" id="CAE1148040.1"/>
    </source>
</evidence>
<dbReference type="AlphaFoldDB" id="A0A812AND3"/>
<keyword evidence="4" id="KW-1185">Reference proteome</keyword>
<evidence type="ECO:0000259" key="2">
    <source>
        <dbReference type="Pfam" id="PF14644"/>
    </source>
</evidence>
<dbReference type="OrthoDB" id="431588at2759"/>
<name>A0A812AND3_ACAPH</name>
<dbReference type="Pfam" id="PF14644">
    <property type="entry name" value="DUF4456"/>
    <property type="match status" value="1"/>
</dbReference>
<reference evidence="3" key="1">
    <citation type="submission" date="2021-01" db="EMBL/GenBank/DDBJ databases">
        <authorList>
            <person name="Li R."/>
            <person name="Bekaert M."/>
        </authorList>
    </citation>
    <scope>NUCLEOTIDE SEQUENCE</scope>
    <source>
        <strain evidence="3">Farmed</strain>
    </source>
</reference>
<feature type="domain" description="DUF4456" evidence="2">
    <location>
        <begin position="533"/>
        <end position="606"/>
    </location>
</feature>
<gene>
    <name evidence="3" type="ORF">SPHA_2338</name>
</gene>
<dbReference type="EMBL" id="CAHIKZ030000064">
    <property type="protein sequence ID" value="CAE1148040.1"/>
    <property type="molecule type" value="Genomic_DNA"/>
</dbReference>
<comment type="caution">
    <text evidence="3">The sequence shown here is derived from an EMBL/GenBank/DDBJ whole genome shotgun (WGS) entry which is preliminary data.</text>
</comment>
<feature type="region of interest" description="Disordered" evidence="1">
    <location>
        <begin position="424"/>
        <end position="465"/>
    </location>
</feature>
<dbReference type="InterPro" id="IPR027914">
    <property type="entry name" value="DUF4456"/>
</dbReference>
<sequence>MFSIYSQPDEETCYLLTDSGTRYLCHLSDEKAVNSEESMLEKPSVQHLYIADVFVHDIKLQIRMNFLNHLDTWLVEAKKNSDHATIAKIEELDAEFNLRTQLHIPRAKRIEHDVYNVRAGELLLHSNRVAEHCQGVEKALTDLKMKFFSIKQQQEKMMGEFQNEIELMEPAFLNITKSGRLITLRNQMSKEIQKLMVNIRTSLRVFRVELDQALQTVRESNASLVQNFRLFSDGGNFCPEEVSQFQETIEDLSKMIDENECHILVEMEGMEATRFDQASRITIEFEDRFKNHIFDLLFMETIARWLTNTQVQIKTHVAKNNTSSKDLSNFLSKLKQNIETCEQPNPDLNKVSSSEIAKMFVNSMEMINSRAKYLKCLKTNEEAVILVPCQTALVSEIPSVSKPGKTMLEDSSVVMIKSILRSQKIPETVEETPESSTEEESSPTSNQENSNDTSPNIKTGKTKVKSSVLKSVSRIYKRHLIVNHSTKTVKLKLNFGEGEEKDLEEQEIEEEPSDFLGVIKQLVQNTFVSIGAIAEDYYRQKGSRPITRPQALQDTYENCAVLLGDKLVSYYNQAKEYLQRCHTEFQCQLEELENLAKRIPLCCFVLFLNNTCTIWMKNFLSGRTHSKTPSSTWKSNSNIIHICFNQILVTHKKLPNCRNSMRMKQTDIINSI</sequence>